<protein>
    <submittedName>
        <fullName evidence="1">Uncharacterized protein</fullName>
    </submittedName>
</protein>
<keyword evidence="2" id="KW-1185">Reference proteome</keyword>
<dbReference type="EMBL" id="JBHTCM010000004">
    <property type="protein sequence ID" value="MFC7332211.1"/>
    <property type="molecule type" value="Genomic_DNA"/>
</dbReference>
<reference evidence="2" key="1">
    <citation type="journal article" date="2019" name="Int. J. Syst. Evol. Microbiol.">
        <title>The Global Catalogue of Microorganisms (GCM) 10K type strain sequencing project: providing services to taxonomists for standard genome sequencing and annotation.</title>
        <authorList>
            <consortium name="The Broad Institute Genomics Platform"/>
            <consortium name="The Broad Institute Genome Sequencing Center for Infectious Disease"/>
            <person name="Wu L."/>
            <person name="Ma J."/>
        </authorList>
    </citation>
    <scope>NUCLEOTIDE SEQUENCE [LARGE SCALE GENOMIC DNA]</scope>
    <source>
        <strain evidence="2">CGMCC 1.16275</strain>
    </source>
</reference>
<evidence type="ECO:0000313" key="2">
    <source>
        <dbReference type="Proteomes" id="UP001596456"/>
    </source>
</evidence>
<gene>
    <name evidence="1" type="ORF">ACFQPS_03490</name>
</gene>
<name>A0ABW2KSL5_9PROT</name>
<dbReference type="Proteomes" id="UP001596456">
    <property type="component" value="Unassembled WGS sequence"/>
</dbReference>
<comment type="caution">
    <text evidence="1">The sequence shown here is derived from an EMBL/GenBank/DDBJ whole genome shotgun (WGS) entry which is preliminary data.</text>
</comment>
<organism evidence="1 2">
    <name type="scientific">Rhodocista pekingensis</name>
    <dbReference type="NCBI Taxonomy" id="201185"/>
    <lineage>
        <taxon>Bacteria</taxon>
        <taxon>Pseudomonadati</taxon>
        <taxon>Pseudomonadota</taxon>
        <taxon>Alphaproteobacteria</taxon>
        <taxon>Rhodospirillales</taxon>
        <taxon>Azospirillaceae</taxon>
        <taxon>Rhodocista</taxon>
    </lineage>
</organism>
<dbReference type="RefSeq" id="WP_377356467.1">
    <property type="nucleotide sequence ID" value="NZ_JBHTCM010000004.1"/>
</dbReference>
<accession>A0ABW2KSL5</accession>
<sequence>MDRRFFLISAALVGTAAALAGPVRALVHPPVLPAGSRRIVVGGPGADGGALGLLGGLPFGPGPEAVRDWLLTVEGQALWQAAFAAAGLEARPVVLEPAPGPALPPGPPDLPALAGRSVAAPWPLRSLWQRLGAAPAGPDTAADIVDPGPAAGLWRGFGPRCRIVAEVRPLGPGPTLVSSGWSPPVTAGRAPAARPLPAEVLVAAGAAWSALRAELLDHSDPLHRRLAAALLALPRPAEDLSPLWPWETAAAHHPVARPS</sequence>
<evidence type="ECO:0000313" key="1">
    <source>
        <dbReference type="EMBL" id="MFC7332211.1"/>
    </source>
</evidence>
<proteinExistence type="predicted"/>